<evidence type="ECO:0000313" key="1">
    <source>
        <dbReference type="EMBL" id="MCQ1061003.1"/>
    </source>
</evidence>
<organism evidence="1 2">
    <name type="scientific">Photobacterium pectinilyticum</name>
    <dbReference type="NCBI Taxonomy" id="2906793"/>
    <lineage>
        <taxon>Bacteria</taxon>
        <taxon>Pseudomonadati</taxon>
        <taxon>Pseudomonadota</taxon>
        <taxon>Gammaproteobacteria</taxon>
        <taxon>Vibrionales</taxon>
        <taxon>Vibrionaceae</taxon>
        <taxon>Photobacterium</taxon>
    </lineage>
</organism>
<reference evidence="1 2" key="1">
    <citation type="submission" date="2022-07" db="EMBL/GenBank/DDBJ databases">
        <title>Photobacterium pectinilyticum sp. nov., a marine bacterium isolated from surface seawater of Qingdao offshore.</title>
        <authorList>
            <person name="Wang X."/>
        </authorList>
    </citation>
    <scope>NUCLEOTIDE SEQUENCE [LARGE SCALE GENOMIC DNA]</scope>
    <source>
        <strain evidence="1 2">ZSDE20</strain>
    </source>
</reference>
<evidence type="ECO:0008006" key="3">
    <source>
        <dbReference type="Google" id="ProtNLM"/>
    </source>
</evidence>
<dbReference type="RefSeq" id="WP_373689589.1">
    <property type="nucleotide sequence ID" value="NZ_JANEYT010000102.1"/>
</dbReference>
<dbReference type="InterPro" id="IPR036388">
    <property type="entry name" value="WH-like_DNA-bd_sf"/>
</dbReference>
<dbReference type="SUPFAM" id="SSF46785">
    <property type="entry name" value="Winged helix' DNA-binding domain"/>
    <property type="match status" value="1"/>
</dbReference>
<accession>A0ABT1N8E3</accession>
<sequence length="78" mass="8789">MSQLQSISLMTVMKAYELLELEGWIYVKPQSGYNVSAHFNQFKAPPPLQPQIVNQLIRINRHVLLGLLCCCGLGNTQC</sequence>
<dbReference type="InterPro" id="IPR036390">
    <property type="entry name" value="WH_DNA-bd_sf"/>
</dbReference>
<evidence type="ECO:0000313" key="2">
    <source>
        <dbReference type="Proteomes" id="UP001524460"/>
    </source>
</evidence>
<keyword evidence="2" id="KW-1185">Reference proteome</keyword>
<comment type="caution">
    <text evidence="1">The sequence shown here is derived from an EMBL/GenBank/DDBJ whole genome shotgun (WGS) entry which is preliminary data.</text>
</comment>
<protein>
    <recommendedName>
        <fullName evidence="3">HTH gntR-type domain-containing protein</fullName>
    </recommendedName>
</protein>
<dbReference type="EMBL" id="JANEYT010000102">
    <property type="protein sequence ID" value="MCQ1061003.1"/>
    <property type="molecule type" value="Genomic_DNA"/>
</dbReference>
<dbReference type="Gene3D" id="1.10.10.10">
    <property type="entry name" value="Winged helix-like DNA-binding domain superfamily/Winged helix DNA-binding domain"/>
    <property type="match status" value="1"/>
</dbReference>
<gene>
    <name evidence="1" type="ORF">NHN17_23460</name>
</gene>
<name>A0ABT1N8E3_9GAMM</name>
<dbReference type="Proteomes" id="UP001524460">
    <property type="component" value="Unassembled WGS sequence"/>
</dbReference>
<proteinExistence type="predicted"/>